<dbReference type="OrthoDB" id="6159439at2759"/>
<dbReference type="InParanoid" id="A0A7M7KRF3"/>
<dbReference type="PROSITE" id="PS00027">
    <property type="entry name" value="HOMEOBOX_1"/>
    <property type="match status" value="1"/>
</dbReference>
<evidence type="ECO:0000313" key="11">
    <source>
        <dbReference type="Proteomes" id="UP000594260"/>
    </source>
</evidence>
<reference evidence="10" key="1">
    <citation type="submission" date="2021-01" db="UniProtKB">
        <authorList>
            <consortium name="EnsemblMetazoa"/>
        </authorList>
    </citation>
    <scope>IDENTIFICATION</scope>
</reference>
<feature type="region of interest" description="Disordered" evidence="8">
    <location>
        <begin position="131"/>
        <end position="219"/>
    </location>
</feature>
<dbReference type="GO" id="GO:0005634">
    <property type="term" value="C:nucleus"/>
    <property type="evidence" value="ECO:0007669"/>
    <property type="project" value="UniProtKB-SubCell"/>
</dbReference>
<organism evidence="10 11">
    <name type="scientific">Varroa destructor</name>
    <name type="common">Honeybee mite</name>
    <dbReference type="NCBI Taxonomy" id="109461"/>
    <lineage>
        <taxon>Eukaryota</taxon>
        <taxon>Metazoa</taxon>
        <taxon>Ecdysozoa</taxon>
        <taxon>Arthropoda</taxon>
        <taxon>Chelicerata</taxon>
        <taxon>Arachnida</taxon>
        <taxon>Acari</taxon>
        <taxon>Parasitiformes</taxon>
        <taxon>Mesostigmata</taxon>
        <taxon>Gamasina</taxon>
        <taxon>Dermanyssoidea</taxon>
        <taxon>Varroidae</taxon>
        <taxon>Varroa</taxon>
    </lineage>
</organism>
<feature type="compositionally biased region" description="Polar residues" evidence="8">
    <location>
        <begin position="384"/>
        <end position="401"/>
    </location>
</feature>
<keyword evidence="5 6" id="KW-0539">Nucleus</keyword>
<dbReference type="SUPFAM" id="SSF46689">
    <property type="entry name" value="Homeodomain-like"/>
    <property type="match status" value="1"/>
</dbReference>
<dbReference type="PANTHER" id="PTHR45874:SF4">
    <property type="entry name" value="HOMEOBOX PROTEIN ABDOMINAL-B"/>
    <property type="match status" value="1"/>
</dbReference>
<dbReference type="InterPro" id="IPR009057">
    <property type="entry name" value="Homeodomain-like_sf"/>
</dbReference>
<feature type="compositionally biased region" description="Low complexity" evidence="8">
    <location>
        <begin position="166"/>
        <end position="194"/>
    </location>
</feature>
<dbReference type="InterPro" id="IPR020479">
    <property type="entry name" value="HD_metazoa"/>
</dbReference>
<dbReference type="Gene3D" id="1.10.10.60">
    <property type="entry name" value="Homeodomain-like"/>
    <property type="match status" value="1"/>
</dbReference>
<protein>
    <recommendedName>
        <fullName evidence="9">Homeobox domain-containing protein</fullName>
    </recommendedName>
</protein>
<feature type="compositionally biased region" description="Gly residues" evidence="8">
    <location>
        <begin position="366"/>
        <end position="378"/>
    </location>
</feature>
<keyword evidence="4 6" id="KW-0371">Homeobox</keyword>
<dbReference type="PANTHER" id="PTHR45874">
    <property type="entry name" value="HOMEOBOX PROTEIN ABDOMINAL-B"/>
    <property type="match status" value="1"/>
</dbReference>
<dbReference type="EnsemblMetazoa" id="XM_022814868">
    <property type="protein sequence ID" value="XP_022670603"/>
    <property type="gene ID" value="LOC111254243"/>
</dbReference>
<evidence type="ECO:0000256" key="2">
    <source>
        <dbReference type="ARBA" id="ARBA00006317"/>
    </source>
</evidence>
<feature type="region of interest" description="Disordered" evidence="8">
    <location>
        <begin position="288"/>
        <end position="307"/>
    </location>
</feature>
<dbReference type="GO" id="GO:0000978">
    <property type="term" value="F:RNA polymerase II cis-regulatory region sequence-specific DNA binding"/>
    <property type="evidence" value="ECO:0007669"/>
    <property type="project" value="TreeGrafter"/>
</dbReference>
<dbReference type="PRINTS" id="PR00024">
    <property type="entry name" value="HOMEOBOX"/>
</dbReference>
<evidence type="ECO:0000256" key="7">
    <source>
        <dbReference type="RuleBase" id="RU000682"/>
    </source>
</evidence>
<feature type="DNA-binding region" description="Homeobox" evidence="6">
    <location>
        <begin position="237"/>
        <end position="296"/>
    </location>
</feature>
<evidence type="ECO:0000256" key="1">
    <source>
        <dbReference type="ARBA" id="ARBA00004123"/>
    </source>
</evidence>
<feature type="compositionally biased region" description="Low complexity" evidence="8">
    <location>
        <begin position="326"/>
        <end position="338"/>
    </location>
</feature>
<dbReference type="InterPro" id="IPR017970">
    <property type="entry name" value="Homeobox_CS"/>
</dbReference>
<evidence type="ECO:0000259" key="9">
    <source>
        <dbReference type="PROSITE" id="PS50071"/>
    </source>
</evidence>
<dbReference type="RefSeq" id="XP_022670603.1">
    <property type="nucleotide sequence ID" value="XM_022814868.1"/>
</dbReference>
<dbReference type="FunCoup" id="A0A7M7KRF3">
    <property type="interactions" value="38"/>
</dbReference>
<dbReference type="CDD" id="cd00086">
    <property type="entry name" value="homeodomain"/>
    <property type="match status" value="1"/>
</dbReference>
<evidence type="ECO:0000256" key="4">
    <source>
        <dbReference type="ARBA" id="ARBA00023155"/>
    </source>
</evidence>
<evidence type="ECO:0000256" key="5">
    <source>
        <dbReference type="ARBA" id="ARBA00023242"/>
    </source>
</evidence>
<evidence type="ECO:0000313" key="10">
    <source>
        <dbReference type="EnsemblMetazoa" id="XP_022670603"/>
    </source>
</evidence>
<comment type="subcellular location">
    <subcellularLocation>
        <location evidence="1 6 7">Nucleus</location>
    </subcellularLocation>
</comment>
<dbReference type="Pfam" id="PF00046">
    <property type="entry name" value="Homeodomain"/>
    <property type="match status" value="1"/>
</dbReference>
<evidence type="ECO:0000256" key="3">
    <source>
        <dbReference type="ARBA" id="ARBA00023125"/>
    </source>
</evidence>
<feature type="domain" description="Homeobox" evidence="9">
    <location>
        <begin position="235"/>
        <end position="295"/>
    </location>
</feature>
<dbReference type="GO" id="GO:0000981">
    <property type="term" value="F:DNA-binding transcription factor activity, RNA polymerase II-specific"/>
    <property type="evidence" value="ECO:0007669"/>
    <property type="project" value="InterPro"/>
</dbReference>
<sequence length="401" mass="42701">MNQTFAHGQSAVDAGVSHGGPMLPLPLPASVGGSMGNMGSMGSMGGMSAMSGMAGVTAMPPSVAGRHRLECAPGAPIPYTMQFGHHNWYTADIDYSYPDSKADFHFSDSKKYIWNRSEGWYTAYQDYQNTDATTPATTTPQHHPSRVESTSSGFSPYPSPHPASLSTTPTHTGSGSSPALPGSTVTAATTPAEAVSEDDVNDRSGSPDDESEWSPSVGVSRLERVDREPGTQGTVHVRKKRKPYSKLQTLELEKEFLFNAYVSKQKRWELARNLNLTERQVKIWFQNRRMKSKRNSQRQQTQNRSSQIALANSPLGAHTPGPPGPHGLSGLPPSLPGHVTSGHVPLGGQVTPPSTGPPPHTPMGQLCGGPSLGMGVGVGYPTPADTQSSSVYPPVLSSTYL</sequence>
<evidence type="ECO:0000256" key="8">
    <source>
        <dbReference type="SAM" id="MobiDB-lite"/>
    </source>
</evidence>
<dbReference type="InterPro" id="IPR001356">
    <property type="entry name" value="HD"/>
</dbReference>
<dbReference type="InterPro" id="IPR046333">
    <property type="entry name" value="HXA10/ABDB-like"/>
</dbReference>
<dbReference type="Proteomes" id="UP000594260">
    <property type="component" value="Unplaced"/>
</dbReference>
<dbReference type="PROSITE" id="PS50071">
    <property type="entry name" value="HOMEOBOX_2"/>
    <property type="match status" value="1"/>
</dbReference>
<feature type="region of interest" description="Disordered" evidence="8">
    <location>
        <begin position="312"/>
        <end position="401"/>
    </location>
</feature>
<accession>A0A7M7KRF3</accession>
<name>A0A7M7KRF3_VARDE</name>
<feature type="compositionally biased region" description="Low complexity" evidence="8">
    <location>
        <begin position="297"/>
        <end position="307"/>
    </location>
</feature>
<evidence type="ECO:0000256" key="6">
    <source>
        <dbReference type="PROSITE-ProRule" id="PRU00108"/>
    </source>
</evidence>
<feature type="compositionally biased region" description="Low complexity" evidence="8">
    <location>
        <begin position="131"/>
        <end position="140"/>
    </location>
</feature>
<dbReference type="GeneID" id="111254243"/>
<comment type="similarity">
    <text evidence="2">Belongs to the Abd-B homeobox family.</text>
</comment>
<dbReference type="SMART" id="SM00389">
    <property type="entry name" value="HOX"/>
    <property type="match status" value="1"/>
</dbReference>
<keyword evidence="3 6" id="KW-0238">DNA-binding</keyword>
<dbReference type="AlphaFoldDB" id="A0A7M7KRF3"/>
<proteinExistence type="inferred from homology"/>
<keyword evidence="11" id="KW-1185">Reference proteome</keyword>
<dbReference type="KEGG" id="vde:111254243"/>